<sequence length="859" mass="97830">MWSQYDENLSNNPFFKEIQENHLDIIEESSIQRWIICVPRIGTFEPSEISSDVILDHIIVCPTKDPEKECYTLSKKPISIVDKIIITDVSNPTNNVNVLFVETFYNRDSSKFIVWCIDHPLFLKRNFCDSHIPKQLNTLHDCIDFLWCNSLSHSILDSIKNVVCNFNCNNELEIESLQAQKELIGILFSQCLQVCFKNEALREKCLETSQFVENLKLAVETYMQYCLGKSLIFSLNTLNHQKDSYLNKTIRNCSDVQYQDLGIANDFSDTILAAKREFNQINSYYTVLEKTNCLKKTLDIIFEAGNSISGLCVTSDDVLQLLVFLILKLNVNNWFANLVFIKEFQLSSESSDQRLFCISSFEAALEFISSSRFWDIKNNVKNIEYDEIAVNFLESQIKLGDINSVRLIPGSDNYVKSMCHPLCVCSKCRLVVQQQNNFLNSLVPFTEISDSLLVLATRLEKCEVVEFLLNRGVHVYYTDSFGKTCFHYAAAKGLQNILLLLIRKTNDNREFNVNIVDQEKNTPLHLACLHGHENCVKALIYSSPDIEVNIGNSFGDTPLILAARWGYLDIVKVLLENGASVCVKNKRNQNVLDVACNFYIIKVCEKYSQQKSKVAKSLLDFNSVSSSVLEDSCKNHGVRPRSTDQFRKVDLLIKSIENNDFPLTSFYLGYNSSQAIKTEQTNCHPLCICDKCKNEPYDDLNHKETTITSINVNMCNASGQTPLHTAAKFGRTEILRLLLDNGALPNVKTFETLYTPLHLACIYERVQTIRELLKCGECNVDEQDAKGNTPLYYSCQAGNVKITEILLTSGADCNKKNYDDKSALSISEENRHHGVFKLLKNNLRNSLERDSTEYSNVII</sequence>
<evidence type="ECO:0000256" key="1">
    <source>
        <dbReference type="PROSITE-ProRule" id="PRU00023"/>
    </source>
</evidence>
<dbReference type="Proteomes" id="UP001652700">
    <property type="component" value="Unplaced"/>
</dbReference>
<dbReference type="RefSeq" id="XP_050510725.1">
    <property type="nucleotide sequence ID" value="XM_050654768.1"/>
</dbReference>
<reference evidence="3" key="1">
    <citation type="submission" date="2025-05" db="UniProtKB">
        <authorList>
            <consortium name="EnsemblMetazoa"/>
        </authorList>
    </citation>
    <scope>IDENTIFICATION</scope>
</reference>
<feature type="repeat" description="ANK" evidence="1">
    <location>
        <begin position="786"/>
        <end position="818"/>
    </location>
</feature>
<feature type="repeat" description="ANK" evidence="1">
    <location>
        <begin position="718"/>
        <end position="750"/>
    </location>
</feature>
<feature type="repeat" description="ANK" evidence="1">
    <location>
        <begin position="554"/>
        <end position="586"/>
    </location>
</feature>
<keyword evidence="1" id="KW-0040">ANK repeat</keyword>
<name>A0ABM5KKJ8_DIAVI</name>
<dbReference type="InterPro" id="IPR003123">
    <property type="entry name" value="VPS9"/>
</dbReference>
<organism evidence="3 4">
    <name type="scientific">Diabrotica virgifera virgifera</name>
    <name type="common">western corn rootworm</name>
    <dbReference type="NCBI Taxonomy" id="50390"/>
    <lineage>
        <taxon>Eukaryota</taxon>
        <taxon>Metazoa</taxon>
        <taxon>Ecdysozoa</taxon>
        <taxon>Arthropoda</taxon>
        <taxon>Hexapoda</taxon>
        <taxon>Insecta</taxon>
        <taxon>Pterygota</taxon>
        <taxon>Neoptera</taxon>
        <taxon>Endopterygota</taxon>
        <taxon>Coleoptera</taxon>
        <taxon>Polyphaga</taxon>
        <taxon>Cucujiformia</taxon>
        <taxon>Chrysomeloidea</taxon>
        <taxon>Chrysomelidae</taxon>
        <taxon>Galerucinae</taxon>
        <taxon>Diabroticina</taxon>
        <taxon>Diabroticites</taxon>
        <taxon>Diabrotica</taxon>
    </lineage>
</organism>
<dbReference type="EnsemblMetazoa" id="XM_050654768.1">
    <property type="protein sequence ID" value="XP_050510725.1"/>
    <property type="gene ID" value="LOC126887321"/>
</dbReference>
<dbReference type="InterPro" id="IPR002110">
    <property type="entry name" value="Ankyrin_rpt"/>
</dbReference>
<evidence type="ECO:0000313" key="4">
    <source>
        <dbReference type="Proteomes" id="UP001652700"/>
    </source>
</evidence>
<keyword evidence="4" id="KW-1185">Reference proteome</keyword>
<dbReference type="SMART" id="SM00248">
    <property type="entry name" value="ANK"/>
    <property type="match status" value="8"/>
</dbReference>
<proteinExistence type="predicted"/>
<feature type="domain" description="VPS9" evidence="2">
    <location>
        <begin position="240"/>
        <end position="377"/>
    </location>
</feature>
<evidence type="ECO:0000259" key="2">
    <source>
        <dbReference type="PROSITE" id="PS51205"/>
    </source>
</evidence>
<dbReference type="PANTHER" id="PTHR24170:SF2">
    <property type="entry name" value="ANKYRIN REPEAT DOMAIN-CONTAINING PROTEIN 27"/>
    <property type="match status" value="1"/>
</dbReference>
<dbReference type="PROSITE" id="PS50297">
    <property type="entry name" value="ANK_REP_REGION"/>
    <property type="match status" value="4"/>
</dbReference>
<evidence type="ECO:0000313" key="3">
    <source>
        <dbReference type="EnsemblMetazoa" id="XP_050510725.1"/>
    </source>
</evidence>
<dbReference type="Gene3D" id="1.25.40.20">
    <property type="entry name" value="Ankyrin repeat-containing domain"/>
    <property type="match status" value="2"/>
</dbReference>
<protein>
    <recommendedName>
        <fullName evidence="2">VPS9 domain-containing protein</fullName>
    </recommendedName>
</protein>
<dbReference type="InterPro" id="IPR051248">
    <property type="entry name" value="UPF0507/Ank_repeat_27"/>
</dbReference>
<dbReference type="Pfam" id="PF00023">
    <property type="entry name" value="Ank"/>
    <property type="match status" value="1"/>
</dbReference>
<accession>A0ABM5KKJ8</accession>
<dbReference type="PRINTS" id="PR01415">
    <property type="entry name" value="ANKYRIN"/>
</dbReference>
<dbReference type="PROSITE" id="PS51205">
    <property type="entry name" value="VPS9"/>
    <property type="match status" value="1"/>
</dbReference>
<dbReference type="SUPFAM" id="SSF48403">
    <property type="entry name" value="Ankyrin repeat"/>
    <property type="match status" value="2"/>
</dbReference>
<dbReference type="Pfam" id="PF12796">
    <property type="entry name" value="Ank_2"/>
    <property type="match status" value="2"/>
</dbReference>
<feature type="repeat" description="ANK" evidence="1">
    <location>
        <begin position="519"/>
        <end position="551"/>
    </location>
</feature>
<dbReference type="Gene3D" id="1.20.1050.80">
    <property type="entry name" value="VPS9 domain"/>
    <property type="match status" value="1"/>
</dbReference>
<dbReference type="SMART" id="SM00167">
    <property type="entry name" value="VPS9"/>
    <property type="match status" value="1"/>
</dbReference>
<dbReference type="SUPFAM" id="SSF109993">
    <property type="entry name" value="VPS9 domain"/>
    <property type="match status" value="1"/>
</dbReference>
<dbReference type="Pfam" id="PF02204">
    <property type="entry name" value="VPS9"/>
    <property type="match status" value="1"/>
</dbReference>
<dbReference type="PANTHER" id="PTHR24170">
    <property type="entry name" value="ANKYRIN REPEAT DOMAIN-CONTAINING PROTEIN 27"/>
    <property type="match status" value="1"/>
</dbReference>
<dbReference type="InterPro" id="IPR036770">
    <property type="entry name" value="Ankyrin_rpt-contain_sf"/>
</dbReference>
<dbReference type="InterPro" id="IPR037191">
    <property type="entry name" value="VPS9_dom_sf"/>
</dbReference>
<dbReference type="PROSITE" id="PS50088">
    <property type="entry name" value="ANK_REPEAT"/>
    <property type="match status" value="4"/>
</dbReference>
<dbReference type="GeneID" id="126887321"/>